<name>A0ABV2RRQ9_BRAJP</name>
<proteinExistence type="predicted"/>
<comment type="caution">
    <text evidence="2">The sequence shown here is derived from an EMBL/GenBank/DDBJ whole genome shotgun (WGS) entry which is preliminary data.</text>
</comment>
<dbReference type="RefSeq" id="WP_148312209.1">
    <property type="nucleotide sequence ID" value="NZ_CP066351.1"/>
</dbReference>
<evidence type="ECO:0000313" key="2">
    <source>
        <dbReference type="EMBL" id="MET4719571.1"/>
    </source>
</evidence>
<evidence type="ECO:0000313" key="3">
    <source>
        <dbReference type="Proteomes" id="UP001549291"/>
    </source>
</evidence>
<accession>A0ABV2RRQ9</accession>
<organism evidence="2 3">
    <name type="scientific">Bradyrhizobium japonicum</name>
    <dbReference type="NCBI Taxonomy" id="375"/>
    <lineage>
        <taxon>Bacteria</taxon>
        <taxon>Pseudomonadati</taxon>
        <taxon>Pseudomonadota</taxon>
        <taxon>Alphaproteobacteria</taxon>
        <taxon>Hyphomicrobiales</taxon>
        <taxon>Nitrobacteraceae</taxon>
        <taxon>Bradyrhizobium</taxon>
    </lineage>
</organism>
<dbReference type="InterPro" id="IPR041238">
    <property type="entry name" value="Rap1a"/>
</dbReference>
<evidence type="ECO:0000259" key="1">
    <source>
        <dbReference type="Pfam" id="PF18602"/>
    </source>
</evidence>
<gene>
    <name evidence="2" type="ORF">ABIF63_003677</name>
</gene>
<dbReference type="EMBL" id="JBEPTQ010000002">
    <property type="protein sequence ID" value="MET4719571.1"/>
    <property type="molecule type" value="Genomic_DNA"/>
</dbReference>
<protein>
    <recommendedName>
        <fullName evidence="1">Rap1a immunity protein domain-containing protein</fullName>
    </recommendedName>
</protein>
<sequence length="148" mass="15786">MPASYRAGIRGTRMRVHMIVAGLILAIMGKASATVVDKGTDAQKSCELLVKNSLRSQDEARSAGACEGMIETAMIFSPNLPADVRACPPAQGSPLQSAKVFLQYLDNNPDRANEPGITVAIEAFRDAWPCRGDDAGTGLKKRAPKKSK</sequence>
<dbReference type="Pfam" id="PF18602">
    <property type="entry name" value="Rap1a"/>
    <property type="match status" value="1"/>
</dbReference>
<dbReference type="Proteomes" id="UP001549291">
    <property type="component" value="Unassembled WGS sequence"/>
</dbReference>
<keyword evidence="3" id="KW-1185">Reference proteome</keyword>
<reference evidence="2 3" key="1">
    <citation type="submission" date="2024-06" db="EMBL/GenBank/DDBJ databases">
        <title>Genomic Encyclopedia of Type Strains, Phase V (KMG-V): Genome sequencing to study the core and pangenomes of soil and plant-associated prokaryotes.</title>
        <authorList>
            <person name="Whitman W."/>
        </authorList>
    </citation>
    <scope>NUCLEOTIDE SEQUENCE [LARGE SCALE GENOMIC DNA]</scope>
    <source>
        <strain evidence="2 3">USDA 160</strain>
    </source>
</reference>
<feature type="domain" description="Rap1a immunity protein" evidence="1">
    <location>
        <begin position="41"/>
        <end position="130"/>
    </location>
</feature>